<accession>A0A9L0SM81</accession>
<keyword evidence="6" id="KW-0809">Transit peptide</keyword>
<keyword evidence="9" id="KW-1015">Disulfide bond</keyword>
<comment type="similarity">
    <text evidence="11">Belongs to the MICU1 family. MICU2 subfamily.</text>
</comment>
<dbReference type="SUPFAM" id="SSF47473">
    <property type="entry name" value="EF-hand"/>
    <property type="match status" value="2"/>
</dbReference>
<evidence type="ECO:0000256" key="13">
    <source>
        <dbReference type="ARBA" id="ARBA00069152"/>
    </source>
</evidence>
<keyword evidence="7" id="KW-0496">Mitochondrion</keyword>
<dbReference type="InterPro" id="IPR039800">
    <property type="entry name" value="MICU1/2/3"/>
</dbReference>
<proteinExistence type="inferred from homology"/>
<organism evidence="16 17">
    <name type="scientific">Equus caballus</name>
    <name type="common">Horse</name>
    <dbReference type="NCBI Taxonomy" id="9796"/>
    <lineage>
        <taxon>Eukaryota</taxon>
        <taxon>Metazoa</taxon>
        <taxon>Chordata</taxon>
        <taxon>Craniata</taxon>
        <taxon>Vertebrata</taxon>
        <taxon>Euteleostomi</taxon>
        <taxon>Mammalia</taxon>
        <taxon>Eutheria</taxon>
        <taxon>Laurasiatheria</taxon>
        <taxon>Perissodactyla</taxon>
        <taxon>Equidae</taxon>
        <taxon>Equus</taxon>
    </lineage>
</organism>
<dbReference type="Proteomes" id="UP000002281">
    <property type="component" value="Chromosome 17"/>
</dbReference>
<sequence>MAAAAARGSRLAAWGGRLRRGVAAGRRALPSPGPVAAAVAGVALAGAGVAWYHGRATVAAPEGSLTVFAQKNIDYGEMMGKLSLRKQRFMQFSSLEYEGEYYMTPRDFLFSVMFEQMERKTSVRKLTKKDIEDVLAGIQKAGCGSTFFRDLGDKGLISYTEYLFLLTILTKPHTGFHVAFKMLDADGDEMVEKKEFFKLQKIISKQDDLKMTVANETECQEPRVKESEINTTLQIRFFGKRGERKLHYREFRRFMENLQAEIQEMEFLQFSKGLSFMRKEDFAEWLLFFTNTENKDIYWKNVREKLSAGESISLDEFKSFCHFTTHLEDFAIAMQMFSLAHRPVRLAEFKRAVKVATGQELSNNILDTVFKIFDLDGDECLSHGEFLGVLKNRMHRGLWVTDFEFLNNCMFTCN</sequence>
<dbReference type="FunFam" id="1.10.238.10:FF:000149">
    <property type="entry name" value="Mitochondrial calcium uptake family member 3"/>
    <property type="match status" value="1"/>
</dbReference>
<dbReference type="SMART" id="SM00054">
    <property type="entry name" value="EFh"/>
    <property type="match status" value="2"/>
</dbReference>
<evidence type="ECO:0000256" key="2">
    <source>
        <dbReference type="ARBA" id="ARBA00004569"/>
    </source>
</evidence>
<keyword evidence="3" id="KW-0597">Phosphoprotein</keyword>
<evidence type="ECO:0000313" key="16">
    <source>
        <dbReference type="Ensembl" id="ENSECAP00000075316.1"/>
    </source>
</evidence>
<evidence type="ECO:0000256" key="1">
    <source>
        <dbReference type="ARBA" id="ARBA00004273"/>
    </source>
</evidence>
<reference evidence="16 17" key="1">
    <citation type="journal article" date="2009" name="Science">
        <title>Genome sequence, comparative analysis, and population genetics of the domestic horse.</title>
        <authorList>
            <consortium name="Broad Institute Genome Sequencing Platform"/>
            <consortium name="Broad Institute Whole Genome Assembly Team"/>
            <person name="Wade C.M."/>
            <person name="Giulotto E."/>
            <person name="Sigurdsson S."/>
            <person name="Zoli M."/>
            <person name="Gnerre S."/>
            <person name="Imsland F."/>
            <person name="Lear T.L."/>
            <person name="Adelson D.L."/>
            <person name="Bailey E."/>
            <person name="Bellone R.R."/>
            <person name="Bloecker H."/>
            <person name="Distl O."/>
            <person name="Edgar R.C."/>
            <person name="Garber M."/>
            <person name="Leeb T."/>
            <person name="Mauceli E."/>
            <person name="MacLeod J.N."/>
            <person name="Penedo M.C.T."/>
            <person name="Raison J.M."/>
            <person name="Sharpe T."/>
            <person name="Vogel J."/>
            <person name="Andersson L."/>
            <person name="Antczak D.F."/>
            <person name="Biagi T."/>
            <person name="Binns M.M."/>
            <person name="Chowdhary B.P."/>
            <person name="Coleman S.J."/>
            <person name="Della Valle G."/>
            <person name="Fryc S."/>
            <person name="Guerin G."/>
            <person name="Hasegawa T."/>
            <person name="Hill E.W."/>
            <person name="Jurka J."/>
            <person name="Kiialainen A."/>
            <person name="Lindgren G."/>
            <person name="Liu J."/>
            <person name="Magnani E."/>
            <person name="Mickelson J.R."/>
            <person name="Murray J."/>
            <person name="Nergadze S.G."/>
            <person name="Onofrio R."/>
            <person name="Pedroni S."/>
            <person name="Piras M.F."/>
            <person name="Raudsepp T."/>
            <person name="Rocchi M."/>
            <person name="Roeed K.H."/>
            <person name="Ryder O.A."/>
            <person name="Searle S."/>
            <person name="Skow L."/>
            <person name="Swinburne J.E."/>
            <person name="Syvaenen A.C."/>
            <person name="Tozaki T."/>
            <person name="Valberg S.J."/>
            <person name="Vaudin M."/>
            <person name="White J.R."/>
            <person name="Zody M.C."/>
            <person name="Lander E.S."/>
            <person name="Lindblad-Toh K."/>
        </authorList>
    </citation>
    <scope>NUCLEOTIDE SEQUENCE [LARGE SCALE GENOMIC DNA]</scope>
    <source>
        <strain evidence="16 17">Thoroughbred</strain>
    </source>
</reference>
<evidence type="ECO:0000313" key="17">
    <source>
        <dbReference type="Proteomes" id="UP000002281"/>
    </source>
</evidence>
<evidence type="ECO:0000256" key="7">
    <source>
        <dbReference type="ARBA" id="ARBA00023128"/>
    </source>
</evidence>
<evidence type="ECO:0000256" key="11">
    <source>
        <dbReference type="ARBA" id="ARBA00060747"/>
    </source>
</evidence>
<dbReference type="Ensembl" id="ENSECAT00000088385.1">
    <property type="protein sequence ID" value="ENSECAP00000075316.1"/>
    <property type="gene ID" value="ENSECAG00000016494.3"/>
</dbReference>
<dbReference type="FunFam" id="1.10.238.10:FF:000211">
    <property type="entry name" value="Mitochondrial calcium uptake family member 3"/>
    <property type="match status" value="1"/>
</dbReference>
<comment type="function">
    <text evidence="10">Calcium sensor of the mitochondrial calcium uniporter (MCU) channel, which senses calcium level via its EF-hand domains. MICU1 and MICU2 form a disulfide-linked heterodimer that stimulates and inhibits MCU activity, depending on the concentration of calcium. At low calcium levels, MICU1 occludes the pore of the MCU channel, preventing mitochondrial calcium uptake. At higher calcium levels, calcium-binding to MICU1 and MICU2 induces a conformational change that weakens MCU-MICU1 interactions and moves the MICU1-MICU2 heterodimer away from the pore, allowing calcium permeation through the MCU channel.</text>
</comment>
<keyword evidence="4" id="KW-0677">Repeat</keyword>
<evidence type="ECO:0000256" key="6">
    <source>
        <dbReference type="ARBA" id="ARBA00022946"/>
    </source>
</evidence>
<protein>
    <recommendedName>
        <fullName evidence="13">Calcium uptake protein 2, mitochondrial</fullName>
    </recommendedName>
    <alternativeName>
        <fullName evidence="14">EF-hand domain-containing family member A1</fullName>
    </alternativeName>
</protein>
<evidence type="ECO:0000259" key="15">
    <source>
        <dbReference type="PROSITE" id="PS50222"/>
    </source>
</evidence>
<reference evidence="16" key="2">
    <citation type="submission" date="2025-08" db="UniProtKB">
        <authorList>
            <consortium name="Ensembl"/>
        </authorList>
    </citation>
    <scope>IDENTIFICATION</scope>
    <source>
        <strain evidence="16">Thoroughbred</strain>
    </source>
</reference>
<evidence type="ECO:0000256" key="3">
    <source>
        <dbReference type="ARBA" id="ARBA00022553"/>
    </source>
</evidence>
<dbReference type="GeneTree" id="ENSGT00950000183079"/>
<dbReference type="GO" id="GO:0005743">
    <property type="term" value="C:mitochondrial inner membrane"/>
    <property type="evidence" value="ECO:0007669"/>
    <property type="project" value="UniProtKB-SubCell"/>
</dbReference>
<dbReference type="GO" id="GO:0006851">
    <property type="term" value="P:mitochondrial calcium ion transmembrane transport"/>
    <property type="evidence" value="ECO:0007669"/>
    <property type="project" value="InterPro"/>
</dbReference>
<name>A0A9L0SM81_HORSE</name>
<dbReference type="GO" id="GO:0005758">
    <property type="term" value="C:mitochondrial intermembrane space"/>
    <property type="evidence" value="ECO:0007669"/>
    <property type="project" value="UniProtKB-SubCell"/>
</dbReference>
<dbReference type="AlphaFoldDB" id="A0A9L0SM81"/>
<dbReference type="GO" id="GO:0034704">
    <property type="term" value="C:calcium channel complex"/>
    <property type="evidence" value="ECO:0007669"/>
    <property type="project" value="UniProtKB-ARBA"/>
</dbReference>
<dbReference type="GO" id="GO:0051560">
    <property type="term" value="P:mitochondrial calcium ion homeostasis"/>
    <property type="evidence" value="ECO:0007669"/>
    <property type="project" value="UniProtKB-ARBA"/>
</dbReference>
<dbReference type="Gene3D" id="1.10.238.10">
    <property type="entry name" value="EF-hand"/>
    <property type="match status" value="2"/>
</dbReference>
<evidence type="ECO:0000256" key="10">
    <source>
        <dbReference type="ARBA" id="ARBA00056191"/>
    </source>
</evidence>
<dbReference type="GO" id="GO:0046982">
    <property type="term" value="F:protein heterodimerization activity"/>
    <property type="evidence" value="ECO:0007669"/>
    <property type="project" value="UniProtKB-ARBA"/>
</dbReference>
<comment type="subcellular location">
    <subcellularLocation>
        <location evidence="1">Mitochondrion inner membrane</location>
    </subcellularLocation>
    <subcellularLocation>
        <location evidence="2">Mitochondrion intermembrane space</location>
    </subcellularLocation>
</comment>
<evidence type="ECO:0000256" key="8">
    <source>
        <dbReference type="ARBA" id="ARBA00023136"/>
    </source>
</evidence>
<keyword evidence="17" id="KW-1185">Reference proteome</keyword>
<dbReference type="GO" id="GO:0005509">
    <property type="term" value="F:calcium ion binding"/>
    <property type="evidence" value="ECO:0007669"/>
    <property type="project" value="InterPro"/>
</dbReference>
<evidence type="ECO:0000256" key="5">
    <source>
        <dbReference type="ARBA" id="ARBA00022792"/>
    </source>
</evidence>
<reference evidence="16" key="3">
    <citation type="submission" date="2025-09" db="UniProtKB">
        <authorList>
            <consortium name="Ensembl"/>
        </authorList>
    </citation>
    <scope>IDENTIFICATION</scope>
    <source>
        <strain evidence="16">Thoroughbred</strain>
    </source>
</reference>
<evidence type="ECO:0000256" key="4">
    <source>
        <dbReference type="ARBA" id="ARBA00022737"/>
    </source>
</evidence>
<evidence type="ECO:0000256" key="9">
    <source>
        <dbReference type="ARBA" id="ARBA00023157"/>
    </source>
</evidence>
<evidence type="ECO:0000256" key="14">
    <source>
        <dbReference type="ARBA" id="ARBA00081760"/>
    </source>
</evidence>
<dbReference type="PANTHER" id="PTHR12294">
    <property type="entry name" value="EF HAND DOMAIN FAMILY A1,A2-RELATED"/>
    <property type="match status" value="1"/>
</dbReference>
<dbReference type="PROSITE" id="PS50222">
    <property type="entry name" value="EF_HAND_2"/>
    <property type="match status" value="1"/>
</dbReference>
<evidence type="ECO:0000256" key="12">
    <source>
        <dbReference type="ARBA" id="ARBA00063093"/>
    </source>
</evidence>
<dbReference type="InterPro" id="IPR002048">
    <property type="entry name" value="EF_hand_dom"/>
</dbReference>
<keyword evidence="5" id="KW-0999">Mitochondrion inner membrane</keyword>
<dbReference type="InterPro" id="IPR011992">
    <property type="entry name" value="EF-hand-dom_pair"/>
</dbReference>
<dbReference type="PANTHER" id="PTHR12294:SF3">
    <property type="entry name" value="CALCIUM UPTAKE PROTEIN 2, MITOCHONDRIAL"/>
    <property type="match status" value="1"/>
</dbReference>
<comment type="subunit">
    <text evidence="12">Heterodimer; disulfide-linked; heterodimerizes with MICU1. Component of the uniplex complex, composed of MCU, EMRE/SMDT1, MICU1 and MICU2 in a 4:4:1:1 stoichiometry.</text>
</comment>
<keyword evidence="8" id="KW-0472">Membrane</keyword>
<feature type="domain" description="EF-hand" evidence="15">
    <location>
        <begin position="361"/>
        <end position="396"/>
    </location>
</feature>
<gene>
    <name evidence="16" type="primary">MICU2</name>
</gene>